<feature type="non-terminal residue" evidence="3">
    <location>
        <position position="1"/>
    </location>
</feature>
<feature type="region of interest" description="Disordered" evidence="2">
    <location>
        <begin position="1"/>
        <end position="20"/>
    </location>
</feature>
<evidence type="ECO:0000256" key="2">
    <source>
        <dbReference type="SAM" id="MobiDB-lite"/>
    </source>
</evidence>
<accession>A0A699TUZ1</accession>
<feature type="coiled-coil region" evidence="1">
    <location>
        <begin position="30"/>
        <end position="57"/>
    </location>
</feature>
<protein>
    <submittedName>
        <fullName evidence="3">SGNH hydrolase-type esterase domain-containing protein</fullName>
    </submittedName>
</protein>
<dbReference type="GO" id="GO:0016787">
    <property type="term" value="F:hydrolase activity"/>
    <property type="evidence" value="ECO:0007669"/>
    <property type="project" value="UniProtKB-KW"/>
</dbReference>
<comment type="caution">
    <text evidence="3">The sequence shown here is derived from an EMBL/GenBank/DDBJ whole genome shotgun (WGS) entry which is preliminary data.</text>
</comment>
<evidence type="ECO:0000256" key="1">
    <source>
        <dbReference type="SAM" id="Coils"/>
    </source>
</evidence>
<keyword evidence="3" id="KW-0378">Hydrolase</keyword>
<dbReference type="AlphaFoldDB" id="A0A699TUZ1"/>
<name>A0A699TUZ1_TANCI</name>
<feature type="non-terminal residue" evidence="3">
    <location>
        <position position="208"/>
    </location>
</feature>
<gene>
    <name evidence="3" type="ORF">Tci_885692</name>
</gene>
<keyword evidence="1" id="KW-0175">Coiled coil</keyword>
<feature type="compositionally biased region" description="Low complexity" evidence="2">
    <location>
        <begin position="104"/>
        <end position="123"/>
    </location>
</feature>
<dbReference type="EMBL" id="BKCJ011274396">
    <property type="protein sequence ID" value="GFD13723.1"/>
    <property type="molecule type" value="Genomic_DNA"/>
</dbReference>
<evidence type="ECO:0000313" key="3">
    <source>
        <dbReference type="EMBL" id="GFD13723.1"/>
    </source>
</evidence>
<proteinExistence type="predicted"/>
<organism evidence="3">
    <name type="scientific">Tanacetum cinerariifolium</name>
    <name type="common">Dalmatian daisy</name>
    <name type="synonym">Chrysanthemum cinerariifolium</name>
    <dbReference type="NCBI Taxonomy" id="118510"/>
    <lineage>
        <taxon>Eukaryota</taxon>
        <taxon>Viridiplantae</taxon>
        <taxon>Streptophyta</taxon>
        <taxon>Embryophyta</taxon>
        <taxon>Tracheophyta</taxon>
        <taxon>Spermatophyta</taxon>
        <taxon>Magnoliopsida</taxon>
        <taxon>eudicotyledons</taxon>
        <taxon>Gunneridae</taxon>
        <taxon>Pentapetalae</taxon>
        <taxon>asterids</taxon>
        <taxon>campanulids</taxon>
        <taxon>Asterales</taxon>
        <taxon>Asteraceae</taxon>
        <taxon>Asteroideae</taxon>
        <taxon>Anthemideae</taxon>
        <taxon>Anthemidinae</taxon>
        <taxon>Tanacetum</taxon>
    </lineage>
</organism>
<reference evidence="3" key="1">
    <citation type="journal article" date="2019" name="Sci. Rep.">
        <title>Draft genome of Tanacetum cinerariifolium, the natural source of mosquito coil.</title>
        <authorList>
            <person name="Yamashiro T."/>
            <person name="Shiraishi A."/>
            <person name="Satake H."/>
            <person name="Nakayama K."/>
        </authorList>
    </citation>
    <scope>NUCLEOTIDE SEQUENCE</scope>
</reference>
<feature type="region of interest" description="Disordered" evidence="2">
    <location>
        <begin position="104"/>
        <end position="145"/>
    </location>
</feature>
<sequence>PPGSSQAPPTGQPSGGVKDPITLPVLSSVVSTLVQKLNSLETELKDHKQLFKDVVEKLVKAMEVKLKTRKRKIVVNDSDQEEGRKQDVDLDALRALANAAVTVDSDISPGGASPNPAAGPPGALTVHPGTFAVPPGTSAIPTGASSVPTGSLSIHADVPFSVAPAGVSNKGKSPMVEEDIPVKAWTFKQIKEDRLGKEAAKRLHDEEQ</sequence>